<evidence type="ECO:0000256" key="4">
    <source>
        <dbReference type="ARBA" id="ARBA00022692"/>
    </source>
</evidence>
<evidence type="ECO:0000256" key="11">
    <source>
        <dbReference type="SAM" id="SignalP"/>
    </source>
</evidence>
<feature type="transmembrane region" description="Helical" evidence="10">
    <location>
        <begin position="294"/>
        <end position="313"/>
    </location>
</feature>
<keyword evidence="2" id="KW-0813">Transport</keyword>
<proteinExistence type="inferred from homology"/>
<comment type="subcellular location">
    <subcellularLocation>
        <location evidence="1">Cell membrane</location>
        <topology evidence="1">Multi-pass membrane protein</topology>
    </subcellularLocation>
    <subcellularLocation>
        <location evidence="9">Membrane</location>
        <topology evidence="9">Multi-pass membrane protein</topology>
    </subcellularLocation>
</comment>
<evidence type="ECO:0000256" key="9">
    <source>
        <dbReference type="RuleBase" id="RU003945"/>
    </source>
</evidence>
<dbReference type="InterPro" id="IPR001708">
    <property type="entry name" value="YidC/ALB3/OXA1/COX18"/>
</dbReference>
<evidence type="ECO:0000256" key="6">
    <source>
        <dbReference type="ARBA" id="ARBA00022989"/>
    </source>
</evidence>
<keyword evidence="8" id="KW-0143">Chaperone</keyword>
<evidence type="ECO:0000256" key="7">
    <source>
        <dbReference type="ARBA" id="ARBA00023136"/>
    </source>
</evidence>
<dbReference type="InterPro" id="IPR028055">
    <property type="entry name" value="YidC/Oxa/ALB_C"/>
</dbReference>
<dbReference type="Proteomes" id="UP001549366">
    <property type="component" value="Unassembled WGS sequence"/>
</dbReference>
<evidence type="ECO:0000256" key="2">
    <source>
        <dbReference type="ARBA" id="ARBA00022448"/>
    </source>
</evidence>
<keyword evidence="11" id="KW-0732">Signal</keyword>
<feature type="transmembrane region" description="Helical" evidence="10">
    <location>
        <begin position="165"/>
        <end position="188"/>
    </location>
</feature>
<feature type="signal peptide" evidence="11">
    <location>
        <begin position="1"/>
        <end position="18"/>
    </location>
</feature>
<evidence type="ECO:0000256" key="5">
    <source>
        <dbReference type="ARBA" id="ARBA00022927"/>
    </source>
</evidence>
<keyword evidence="7 10" id="KW-0472">Membrane</keyword>
<comment type="similarity">
    <text evidence="9">Belongs to the OXA1/ALB3/YidC family.</text>
</comment>
<evidence type="ECO:0000256" key="3">
    <source>
        <dbReference type="ARBA" id="ARBA00022475"/>
    </source>
</evidence>
<dbReference type="RefSeq" id="WP_354009038.1">
    <property type="nucleotide sequence ID" value="NZ_JBEWTA010000001.1"/>
</dbReference>
<dbReference type="EMBL" id="JBEWTB010000002">
    <property type="protein sequence ID" value="MET4759003.1"/>
    <property type="molecule type" value="Genomic_DNA"/>
</dbReference>
<accession>A0ABV2SMM2</accession>
<feature type="chain" id="PRO_5046436195" evidence="11">
    <location>
        <begin position="19"/>
        <end position="376"/>
    </location>
</feature>
<evidence type="ECO:0000256" key="1">
    <source>
        <dbReference type="ARBA" id="ARBA00004651"/>
    </source>
</evidence>
<evidence type="ECO:0000313" key="14">
    <source>
        <dbReference type="Proteomes" id="UP001549366"/>
    </source>
</evidence>
<dbReference type="PANTHER" id="PTHR12428:SF65">
    <property type="entry name" value="CYTOCHROME C OXIDASE ASSEMBLY PROTEIN COX18, MITOCHONDRIAL"/>
    <property type="match status" value="1"/>
</dbReference>
<keyword evidence="5" id="KW-0653">Protein transport</keyword>
<keyword evidence="14" id="KW-1185">Reference proteome</keyword>
<sequence>MFRFLLLFFVFVPSILSANPKHIHFSAANINQFVDESIRDAYKYTGLAAFYNKISLYEVDGSDVVEIPENQLYQLNINASLAIVGRYDILLVSDYINQVHFNEDLINIKTDGDDLLNAMILKKSELDGNLSELSAFRYSHLWMPLKYICLFTYKFFYFLNTIHGFGWGITIIIFSLCFKLLMLPLTFYQTVIQRKVQAVTNSLELELIHIKSTYMGQEAHERYMAAHKKLGVTPFFSLKPILFTILQVPFLIAIFNVLGELDQLNNVSFLWIEDLSRPDSIYEFSRGVPLLGNTFNLLPIIMTIVCLLGAFFSNDPTRNEATNKKRRLKVAAMAFLFFVLFYPFPSALVLYWTCVNALYLVQLKLLDLEALAKNEV</sequence>
<keyword evidence="3" id="KW-1003">Cell membrane</keyword>
<dbReference type="Pfam" id="PF02096">
    <property type="entry name" value="60KD_IMP"/>
    <property type="match status" value="1"/>
</dbReference>
<dbReference type="PANTHER" id="PTHR12428">
    <property type="entry name" value="OXA1"/>
    <property type="match status" value="1"/>
</dbReference>
<dbReference type="CDD" id="cd20070">
    <property type="entry name" value="5TM_YidC_Alb3"/>
    <property type="match status" value="1"/>
</dbReference>
<evidence type="ECO:0000256" key="8">
    <source>
        <dbReference type="ARBA" id="ARBA00023186"/>
    </source>
</evidence>
<name>A0ABV2SMM2_9GAMM</name>
<keyword evidence="6 10" id="KW-1133">Transmembrane helix</keyword>
<keyword evidence="4 9" id="KW-0812">Transmembrane</keyword>
<evidence type="ECO:0000313" key="13">
    <source>
        <dbReference type="EMBL" id="MET4759003.1"/>
    </source>
</evidence>
<evidence type="ECO:0000256" key="10">
    <source>
        <dbReference type="SAM" id="Phobius"/>
    </source>
</evidence>
<organism evidence="13 14">
    <name type="scientific">Endozoicomonas lisbonensis</name>
    <dbReference type="NCBI Taxonomy" id="3120522"/>
    <lineage>
        <taxon>Bacteria</taxon>
        <taxon>Pseudomonadati</taxon>
        <taxon>Pseudomonadota</taxon>
        <taxon>Gammaproteobacteria</taxon>
        <taxon>Oceanospirillales</taxon>
        <taxon>Endozoicomonadaceae</taxon>
        <taxon>Endozoicomonas</taxon>
    </lineage>
</organism>
<feature type="domain" description="Membrane insertase YidC/Oxa/ALB C-terminal" evidence="12">
    <location>
        <begin position="167"/>
        <end position="363"/>
    </location>
</feature>
<feature type="transmembrane region" description="Helical" evidence="10">
    <location>
        <begin position="334"/>
        <end position="361"/>
    </location>
</feature>
<dbReference type="NCBIfam" id="TIGR03592">
    <property type="entry name" value="yidC_oxa1_cterm"/>
    <property type="match status" value="1"/>
</dbReference>
<evidence type="ECO:0000259" key="12">
    <source>
        <dbReference type="Pfam" id="PF02096"/>
    </source>
</evidence>
<reference evidence="13 14" key="1">
    <citation type="submission" date="2024-06" db="EMBL/GenBank/DDBJ databases">
        <title>Genomic Encyclopedia of Type Strains, Phase V (KMG-V): Genome sequencing to study the core and pangenomes of soil and plant-associated prokaryotes.</title>
        <authorList>
            <person name="Whitman W."/>
        </authorList>
    </citation>
    <scope>NUCLEOTIDE SEQUENCE [LARGE SCALE GENOMIC DNA]</scope>
    <source>
        <strain evidence="13 14">NE40</strain>
    </source>
</reference>
<protein>
    <submittedName>
        <fullName evidence="13">YidC/Oxa1 family membrane protein insertase</fullName>
    </submittedName>
</protein>
<comment type="caution">
    <text evidence="13">The sequence shown here is derived from an EMBL/GenBank/DDBJ whole genome shotgun (WGS) entry which is preliminary data.</text>
</comment>
<gene>
    <name evidence="13" type="ORF">V5J35_004195</name>
</gene>
<dbReference type="InterPro" id="IPR047196">
    <property type="entry name" value="YidC_ALB_C"/>
</dbReference>
<feature type="transmembrane region" description="Helical" evidence="10">
    <location>
        <begin position="238"/>
        <end position="258"/>
    </location>
</feature>